<gene>
    <name evidence="2" type="ORF">JF537_09085</name>
</gene>
<keyword evidence="1" id="KW-1133">Transmembrane helix</keyword>
<dbReference type="AlphaFoldDB" id="A0A8I1SNC3"/>
<evidence type="ECO:0000313" key="2">
    <source>
        <dbReference type="EMBL" id="MBN8251733.1"/>
    </source>
</evidence>
<dbReference type="GeneID" id="93683156"/>
<dbReference type="EMBL" id="JAEMWV010000004">
    <property type="protein sequence ID" value="MBN8251733.1"/>
    <property type="molecule type" value="Genomic_DNA"/>
</dbReference>
<keyword evidence="1" id="KW-0812">Transmembrane</keyword>
<feature type="transmembrane region" description="Helical" evidence="1">
    <location>
        <begin position="90"/>
        <end position="108"/>
    </location>
</feature>
<name>A0A8I1SNC3_9BACI</name>
<accession>A0A8I1SNC3</accession>
<keyword evidence="1" id="KW-0472">Membrane</keyword>
<evidence type="ECO:0000256" key="1">
    <source>
        <dbReference type="SAM" id="Phobius"/>
    </source>
</evidence>
<proteinExistence type="predicted"/>
<protein>
    <submittedName>
        <fullName evidence="2">Uncharacterized protein</fullName>
    </submittedName>
</protein>
<feature type="transmembrane region" description="Helical" evidence="1">
    <location>
        <begin position="163"/>
        <end position="182"/>
    </location>
</feature>
<sequence length="258" mass="30309">MKHITYQTHKRHKAYVSLFGTTQLHLRNPYIIAWWSAAFPGFGHLLLSKNITGLLLFIWEVYTNIHANINVAMVYSFTGRLEEAKSILDTRWALLYIPVYLFAIWDSYRTTIDINKVYVLAEHQNEPFDIFKMGALEVNYLDKRSPLVAVMWSILMPGSGQLYIHRIIIGFFSLIWVVVFFYQSQFLPAIHFLFLGDIPSSTSVLNIEWLLFLPSIYGFSAYDAYVNTIENNKLYDREQADFLSQNYQQYRFSLKQRL</sequence>
<reference evidence="2" key="1">
    <citation type="submission" date="2020-12" db="EMBL/GenBank/DDBJ databases">
        <title>PHA producing bacteria isolated from mangrove.</title>
        <authorList>
            <person name="Zheng W."/>
            <person name="Yu S."/>
            <person name="Huang Y."/>
        </authorList>
    </citation>
    <scope>NUCLEOTIDE SEQUENCE</scope>
    <source>
        <strain evidence="2">GN22-4</strain>
    </source>
</reference>
<dbReference type="Proteomes" id="UP000664578">
    <property type="component" value="Unassembled WGS sequence"/>
</dbReference>
<feature type="transmembrane region" description="Helical" evidence="1">
    <location>
        <begin position="54"/>
        <end position="78"/>
    </location>
</feature>
<evidence type="ECO:0000313" key="3">
    <source>
        <dbReference type="Proteomes" id="UP000664578"/>
    </source>
</evidence>
<organism evidence="2 3">
    <name type="scientific">Priestia flexa</name>
    <dbReference type="NCBI Taxonomy" id="86664"/>
    <lineage>
        <taxon>Bacteria</taxon>
        <taxon>Bacillati</taxon>
        <taxon>Bacillota</taxon>
        <taxon>Bacilli</taxon>
        <taxon>Bacillales</taxon>
        <taxon>Bacillaceae</taxon>
        <taxon>Priestia</taxon>
    </lineage>
</organism>
<dbReference type="RefSeq" id="WP_206782495.1">
    <property type="nucleotide sequence ID" value="NZ_CM125968.1"/>
</dbReference>
<feature type="transmembrane region" description="Helical" evidence="1">
    <location>
        <begin position="30"/>
        <end position="47"/>
    </location>
</feature>
<comment type="caution">
    <text evidence="2">The sequence shown here is derived from an EMBL/GenBank/DDBJ whole genome shotgun (WGS) entry which is preliminary data.</text>
</comment>